<dbReference type="AlphaFoldDB" id="A0A914I3W5"/>
<evidence type="ECO:0000259" key="1">
    <source>
        <dbReference type="Pfam" id="PF03070"/>
    </source>
</evidence>
<dbReference type="PANTHER" id="PTHR43198:SF2">
    <property type="entry name" value="SI:CH1073-67J19.1-RELATED"/>
    <property type="match status" value="1"/>
</dbReference>
<dbReference type="InterPro" id="IPR004305">
    <property type="entry name" value="Thiaminase-2/PQQC"/>
</dbReference>
<dbReference type="CDD" id="cd19365">
    <property type="entry name" value="TenA_C-like"/>
    <property type="match status" value="1"/>
</dbReference>
<dbReference type="SUPFAM" id="SSF48613">
    <property type="entry name" value="Heme oxygenase-like"/>
    <property type="match status" value="1"/>
</dbReference>
<evidence type="ECO:0000313" key="2">
    <source>
        <dbReference type="Proteomes" id="UP000887572"/>
    </source>
</evidence>
<sequence length="249" mass="28707">MSTAEIDQSEKFFTMEKSTNFSKALWERNEHRFHKICALPFITEQKDGTLSAERYRHYIIQDTLFLEGFSSAIALAASKATDHPRGHERAMLLLSHGIAILDTELDLHDGILRRLGLVSRADVHLNFEPSPTCHHYVSFLLSTASQQSLPVIVASMLPCYWLYREVANWMLTERQKGASSNCSQYQEWLDMYCSNEYAEAVDEMLALADELAEEADERTRKKMEAAFGRAFQLEWMFWKSAYGMEQWGI</sequence>
<organism evidence="2 3">
    <name type="scientific">Globodera rostochiensis</name>
    <name type="common">Golden nematode worm</name>
    <name type="synonym">Heterodera rostochiensis</name>
    <dbReference type="NCBI Taxonomy" id="31243"/>
    <lineage>
        <taxon>Eukaryota</taxon>
        <taxon>Metazoa</taxon>
        <taxon>Ecdysozoa</taxon>
        <taxon>Nematoda</taxon>
        <taxon>Chromadorea</taxon>
        <taxon>Rhabditida</taxon>
        <taxon>Tylenchina</taxon>
        <taxon>Tylenchomorpha</taxon>
        <taxon>Tylenchoidea</taxon>
        <taxon>Heteroderidae</taxon>
        <taxon>Heteroderinae</taxon>
        <taxon>Globodera</taxon>
    </lineage>
</organism>
<dbReference type="Pfam" id="PF03070">
    <property type="entry name" value="TENA_THI-4"/>
    <property type="match status" value="1"/>
</dbReference>
<dbReference type="PANTHER" id="PTHR43198">
    <property type="entry name" value="BIFUNCTIONAL TH2 PROTEIN"/>
    <property type="match status" value="1"/>
</dbReference>
<feature type="domain" description="Thiaminase-2/PQQC" evidence="1">
    <location>
        <begin position="40"/>
        <end position="243"/>
    </location>
</feature>
<reference evidence="3" key="1">
    <citation type="submission" date="2022-11" db="UniProtKB">
        <authorList>
            <consortium name="WormBaseParasite"/>
        </authorList>
    </citation>
    <scope>IDENTIFICATION</scope>
</reference>
<keyword evidence="2" id="KW-1185">Reference proteome</keyword>
<dbReference type="InterPro" id="IPR027574">
    <property type="entry name" value="Thiaminase_II"/>
</dbReference>
<dbReference type="GO" id="GO:0006772">
    <property type="term" value="P:thiamine metabolic process"/>
    <property type="evidence" value="ECO:0007669"/>
    <property type="project" value="InterPro"/>
</dbReference>
<evidence type="ECO:0000313" key="3">
    <source>
        <dbReference type="WBParaSite" id="Gr19_v10_g6583.t1"/>
    </source>
</evidence>
<proteinExistence type="predicted"/>
<dbReference type="GO" id="GO:0050334">
    <property type="term" value="F:thiaminase activity"/>
    <property type="evidence" value="ECO:0007669"/>
    <property type="project" value="InterPro"/>
</dbReference>
<dbReference type="InterPro" id="IPR016084">
    <property type="entry name" value="Haem_Oase-like_multi-hlx"/>
</dbReference>
<dbReference type="WBParaSite" id="Gr19_v10_g6583.t1">
    <property type="protein sequence ID" value="Gr19_v10_g6583.t1"/>
    <property type="gene ID" value="Gr19_v10_g6583"/>
</dbReference>
<protein>
    <submittedName>
        <fullName evidence="3">Thiaminase-2/PQQC domain-containing protein</fullName>
    </submittedName>
</protein>
<accession>A0A914I3W5</accession>
<dbReference type="Gene3D" id="1.20.910.10">
    <property type="entry name" value="Heme oxygenase-like"/>
    <property type="match status" value="1"/>
</dbReference>
<dbReference type="NCBIfam" id="TIGR04306">
    <property type="entry name" value="salvage_TenA"/>
    <property type="match status" value="1"/>
</dbReference>
<dbReference type="Proteomes" id="UP000887572">
    <property type="component" value="Unplaced"/>
</dbReference>
<name>A0A914I3W5_GLORO</name>
<dbReference type="GO" id="GO:0005829">
    <property type="term" value="C:cytosol"/>
    <property type="evidence" value="ECO:0007669"/>
    <property type="project" value="TreeGrafter"/>
</dbReference>
<dbReference type="InterPro" id="IPR050967">
    <property type="entry name" value="Thiamine_Salvage_TenA"/>
</dbReference>